<accession>A0A3D9UL63</accession>
<dbReference type="EMBL" id="QTUB01000001">
    <property type="protein sequence ID" value="REF28690.1"/>
    <property type="molecule type" value="Genomic_DNA"/>
</dbReference>
<proteinExistence type="predicted"/>
<name>A0A3D9UL63_9GAMM</name>
<keyword evidence="2" id="KW-1185">Reference proteome</keyword>
<evidence type="ECO:0000313" key="2">
    <source>
        <dbReference type="Proteomes" id="UP000256294"/>
    </source>
</evidence>
<dbReference type="RefSeq" id="WP_115827303.1">
    <property type="nucleotide sequence ID" value="NZ_QTUB01000001.1"/>
</dbReference>
<organism evidence="1 2">
    <name type="scientific">Xenorhabdus cabanillasii</name>
    <dbReference type="NCBI Taxonomy" id="351673"/>
    <lineage>
        <taxon>Bacteria</taxon>
        <taxon>Pseudomonadati</taxon>
        <taxon>Pseudomonadota</taxon>
        <taxon>Gammaproteobacteria</taxon>
        <taxon>Enterobacterales</taxon>
        <taxon>Morganellaceae</taxon>
        <taxon>Xenorhabdus</taxon>
    </lineage>
</organism>
<comment type="caution">
    <text evidence="1">The sequence shown here is derived from an EMBL/GenBank/DDBJ whole genome shotgun (WGS) entry which is preliminary data.</text>
</comment>
<dbReference type="InterPro" id="IPR025127">
    <property type="entry name" value="DUF4054"/>
</dbReference>
<gene>
    <name evidence="1" type="ORF">BDD26_3640</name>
</gene>
<sequence>MAVVAFKSDEFLKLYPRFAGVLTEGQLQQAFDVACLLLDNSDNSIIPYEPDGTQERKTLLYLLTCHIATVTLWGNNDQAGPASSASEGSVSVSFSVPDVTNASWFKVTPCGQMYWQATRKYVVGWPIFRSETLPSVGVSYGYQRWR</sequence>
<evidence type="ECO:0000313" key="1">
    <source>
        <dbReference type="EMBL" id="REF28690.1"/>
    </source>
</evidence>
<reference evidence="1 2" key="1">
    <citation type="submission" date="2018-08" db="EMBL/GenBank/DDBJ databases">
        <title>Genomic Encyclopedia of Archaeal and Bacterial Type Strains, Phase II (KMG-II): from individual species to whole genera.</title>
        <authorList>
            <person name="Goeker M."/>
        </authorList>
    </citation>
    <scope>NUCLEOTIDE SEQUENCE [LARGE SCALE GENOMIC DNA]</scope>
    <source>
        <strain evidence="1 2">DSM 17905</strain>
    </source>
</reference>
<protein>
    <submittedName>
        <fullName evidence="1">Uncharacterized protein DUF4054</fullName>
    </submittedName>
</protein>
<dbReference type="AlphaFoldDB" id="A0A3D9UL63"/>
<dbReference type="Proteomes" id="UP000256294">
    <property type="component" value="Unassembled WGS sequence"/>
</dbReference>
<dbReference type="Pfam" id="PF13262">
    <property type="entry name" value="DUF4054"/>
    <property type="match status" value="1"/>
</dbReference>